<evidence type="ECO:0000313" key="2">
    <source>
        <dbReference type="Proteomes" id="UP000683511"/>
    </source>
</evidence>
<gene>
    <name evidence="1" type="ORF">B6N60_02276</name>
</gene>
<evidence type="ECO:0000313" key="1">
    <source>
        <dbReference type="EMBL" id="QXE23586.1"/>
    </source>
</evidence>
<dbReference type="AlphaFoldDB" id="A0A975T7D5"/>
<accession>A0A975T7D5</accession>
<protein>
    <submittedName>
        <fullName evidence="1">Uncharacterized protein</fullName>
    </submittedName>
</protein>
<sequence>MLLYWYQVREIADKCLQICNLSPLSTMKIKNSLI</sequence>
<reference evidence="1" key="1">
    <citation type="submission" date="2017-04" db="EMBL/GenBank/DDBJ databases">
        <title>Genome deletions in a multicellular cyanobacterial endosymbiont for morphological adaptation in marine diatoms.</title>
        <authorList>
            <person name="Wang Y."/>
            <person name="Gao H."/>
            <person name="Li R."/>
            <person name="Xu X."/>
        </authorList>
    </citation>
    <scope>NUCLEOTIDE SEQUENCE</scope>
    <source>
        <strain evidence="1">FACHB 800</strain>
    </source>
</reference>
<keyword evidence="2" id="KW-1185">Reference proteome</keyword>
<proteinExistence type="predicted"/>
<dbReference type="KEGG" id="rsin:B6N60_02276"/>
<name>A0A975T7D5_9NOST</name>
<organism evidence="1 2">
    <name type="scientific">Richelia sinica FACHB-800</name>
    <dbReference type="NCBI Taxonomy" id="1357546"/>
    <lineage>
        <taxon>Bacteria</taxon>
        <taxon>Bacillati</taxon>
        <taxon>Cyanobacteriota</taxon>
        <taxon>Cyanophyceae</taxon>
        <taxon>Nostocales</taxon>
        <taxon>Nostocaceae</taxon>
        <taxon>Richelia</taxon>
    </lineage>
</organism>
<dbReference type="EMBL" id="CP021056">
    <property type="protein sequence ID" value="QXE23586.1"/>
    <property type="molecule type" value="Genomic_DNA"/>
</dbReference>
<dbReference type="Proteomes" id="UP000683511">
    <property type="component" value="Chromosome"/>
</dbReference>